<dbReference type="RefSeq" id="WP_038548449.1">
    <property type="nucleotide sequence ID" value="NZ_HG938355.1"/>
</dbReference>
<evidence type="ECO:0000313" key="8">
    <source>
        <dbReference type="Proteomes" id="UP000028186"/>
    </source>
</evidence>
<evidence type="ECO:0000313" key="7">
    <source>
        <dbReference type="EMBL" id="CDN56773.1"/>
    </source>
</evidence>
<evidence type="ECO:0000256" key="6">
    <source>
        <dbReference type="SAM" id="Phobius"/>
    </source>
</evidence>
<dbReference type="PATRIC" id="fig|1028801.3.peg.4529"/>
<feature type="transmembrane region" description="Helical" evidence="6">
    <location>
        <begin position="41"/>
        <end position="66"/>
    </location>
</feature>
<evidence type="ECO:0000256" key="5">
    <source>
        <dbReference type="ARBA" id="ARBA00023136"/>
    </source>
</evidence>
<dbReference type="GO" id="GO:0005886">
    <property type="term" value="C:plasma membrane"/>
    <property type="evidence" value="ECO:0007669"/>
    <property type="project" value="UniProtKB-SubCell"/>
</dbReference>
<dbReference type="HOGENOM" id="CLU_079569_3_2_5"/>
<sequence>MTYTENLWLFFSLLFGIVIVPGVDMIFVLANALTHGRSAGLFATAGIIVGSLVHSLFAALGVGLFASLMPVLFRPLLIVGALYMAWIGFTLMRSSITVDQVRATDARSNGEAFRRGIVSCLMNPKAYLFMLAVYPQFLRPDFGPLAPQAAVMAAMTAATLLFAYGGLSVAAGRAREVLVGNGTATIWVGRAAGLLLILVSLVTLWEGVSGSIR</sequence>
<evidence type="ECO:0000256" key="3">
    <source>
        <dbReference type="ARBA" id="ARBA00022692"/>
    </source>
</evidence>
<name>A0A068TEB3_NEOGA</name>
<feature type="transmembrane region" description="Helical" evidence="6">
    <location>
        <begin position="6"/>
        <end position="29"/>
    </location>
</feature>
<feature type="transmembrane region" description="Helical" evidence="6">
    <location>
        <begin position="72"/>
        <end position="92"/>
    </location>
</feature>
<proteinExistence type="predicted"/>
<dbReference type="PANTHER" id="PTHR30086">
    <property type="entry name" value="ARGININE EXPORTER PROTEIN ARGO"/>
    <property type="match status" value="1"/>
</dbReference>
<dbReference type="InterPro" id="IPR001123">
    <property type="entry name" value="LeuE-type"/>
</dbReference>
<organism evidence="7 8">
    <name type="scientific">Neorhizobium galegae bv. officinalis bv. officinalis str. HAMBI 1141</name>
    <dbReference type="NCBI Taxonomy" id="1028801"/>
    <lineage>
        <taxon>Bacteria</taxon>
        <taxon>Pseudomonadati</taxon>
        <taxon>Pseudomonadota</taxon>
        <taxon>Alphaproteobacteria</taxon>
        <taxon>Hyphomicrobiales</taxon>
        <taxon>Rhizobiaceae</taxon>
        <taxon>Rhizobium/Agrobacterium group</taxon>
        <taxon>Neorhizobium</taxon>
    </lineage>
</organism>
<keyword evidence="5 6" id="KW-0472">Membrane</keyword>
<dbReference type="KEGG" id="ngl:RG1141_CH44610"/>
<dbReference type="EMBL" id="HG938355">
    <property type="protein sequence ID" value="CDN56773.1"/>
    <property type="molecule type" value="Genomic_DNA"/>
</dbReference>
<keyword evidence="3 6" id="KW-0812">Transmembrane</keyword>
<dbReference type="eggNOG" id="COG1280">
    <property type="taxonomic scope" value="Bacteria"/>
</dbReference>
<dbReference type="Pfam" id="PF01810">
    <property type="entry name" value="LysE"/>
    <property type="match status" value="1"/>
</dbReference>
<keyword evidence="4 6" id="KW-1133">Transmembrane helix</keyword>
<comment type="subcellular location">
    <subcellularLocation>
        <location evidence="1">Cell membrane</location>
        <topology evidence="1">Multi-pass membrane protein</topology>
    </subcellularLocation>
</comment>
<feature type="transmembrane region" description="Helical" evidence="6">
    <location>
        <begin position="184"/>
        <end position="205"/>
    </location>
</feature>
<dbReference type="AlphaFoldDB" id="A0A068TEB3"/>
<protein>
    <submittedName>
        <fullName evidence="7">Lysine exporter protein (LYSE/YGGA)</fullName>
    </submittedName>
</protein>
<reference evidence="8" key="1">
    <citation type="journal article" date="2014" name="BMC Genomics">
        <title>Genome sequencing of two Neorhizobium galegae strains reveals a noeT gene responsible for the unusual acetylation of the nodulation factors.</title>
        <authorList>
            <person name="Osterman J."/>
            <person name="Marsh J."/>
            <person name="Laine P.K."/>
            <person name="Zeng Z."/>
            <person name="Alatalo E."/>
            <person name="Sullivan J.T."/>
            <person name="Young J.P."/>
            <person name="Thomas-Oates J."/>
            <person name="Paulin L."/>
            <person name="Lindstrom K."/>
        </authorList>
    </citation>
    <scope>NUCLEOTIDE SEQUENCE [LARGE SCALE GENOMIC DNA]</scope>
    <source>
        <strain evidence="8">HAMBI 1141</strain>
    </source>
</reference>
<accession>A0A068TEB3</accession>
<evidence type="ECO:0000256" key="1">
    <source>
        <dbReference type="ARBA" id="ARBA00004651"/>
    </source>
</evidence>
<feature type="transmembrane region" description="Helical" evidence="6">
    <location>
        <begin position="113"/>
        <end position="137"/>
    </location>
</feature>
<gene>
    <name evidence="7" type="ORF">RG1141_CH44610</name>
</gene>
<evidence type="ECO:0000256" key="2">
    <source>
        <dbReference type="ARBA" id="ARBA00022475"/>
    </source>
</evidence>
<feature type="transmembrane region" description="Helical" evidence="6">
    <location>
        <begin position="149"/>
        <end position="172"/>
    </location>
</feature>
<keyword evidence="2" id="KW-1003">Cell membrane</keyword>
<dbReference type="GO" id="GO:0015171">
    <property type="term" value="F:amino acid transmembrane transporter activity"/>
    <property type="evidence" value="ECO:0007669"/>
    <property type="project" value="TreeGrafter"/>
</dbReference>
<evidence type="ECO:0000256" key="4">
    <source>
        <dbReference type="ARBA" id="ARBA00022989"/>
    </source>
</evidence>
<dbReference type="PANTHER" id="PTHR30086:SF17">
    <property type="entry name" value="LYSE FAMILY TRANSLOCATOR"/>
    <property type="match status" value="1"/>
</dbReference>
<dbReference type="Proteomes" id="UP000028186">
    <property type="component" value="Chromosome I"/>
</dbReference>